<name>A0A7J8XGV2_GOSAI</name>
<keyword evidence="2" id="KW-1185">Reference proteome</keyword>
<organism evidence="1 2">
    <name type="scientific">Gossypium aridum</name>
    <name type="common">American cotton</name>
    <name type="synonym">Erioxylum aridum</name>
    <dbReference type="NCBI Taxonomy" id="34290"/>
    <lineage>
        <taxon>Eukaryota</taxon>
        <taxon>Viridiplantae</taxon>
        <taxon>Streptophyta</taxon>
        <taxon>Embryophyta</taxon>
        <taxon>Tracheophyta</taxon>
        <taxon>Spermatophyta</taxon>
        <taxon>Magnoliopsida</taxon>
        <taxon>eudicotyledons</taxon>
        <taxon>Gunneridae</taxon>
        <taxon>Pentapetalae</taxon>
        <taxon>rosids</taxon>
        <taxon>malvids</taxon>
        <taxon>Malvales</taxon>
        <taxon>Malvaceae</taxon>
        <taxon>Malvoideae</taxon>
        <taxon>Gossypium</taxon>
    </lineage>
</organism>
<gene>
    <name evidence="1" type="ORF">Goari_014093</name>
</gene>
<comment type="caution">
    <text evidence="1">The sequence shown here is derived from an EMBL/GenBank/DDBJ whole genome shotgun (WGS) entry which is preliminary data.</text>
</comment>
<feature type="non-terminal residue" evidence="1">
    <location>
        <position position="143"/>
    </location>
</feature>
<evidence type="ECO:0000313" key="2">
    <source>
        <dbReference type="Proteomes" id="UP000593577"/>
    </source>
</evidence>
<dbReference type="EMBL" id="JABFAA010000007">
    <property type="protein sequence ID" value="MBA0686493.1"/>
    <property type="molecule type" value="Genomic_DNA"/>
</dbReference>
<dbReference type="Proteomes" id="UP000593577">
    <property type="component" value="Unassembled WGS sequence"/>
</dbReference>
<dbReference type="AlphaFoldDB" id="A0A7J8XGV2"/>
<sequence>MRALMWARVVLDECQFSECYWWYWPIKCSSSRSMLSRTVKHWEPPPPEWLKFNVAGIVYEDVAACGGVLRDNKGVACALFSGWIEARGSEMTELIAFKAAVEMYIGLNRKAHNINYGTRQMAGFQVVVTHRQSNSTANVLANV</sequence>
<accession>A0A7J8XGV2</accession>
<evidence type="ECO:0008006" key="3">
    <source>
        <dbReference type="Google" id="ProtNLM"/>
    </source>
</evidence>
<protein>
    <recommendedName>
        <fullName evidence="3">RNase H type-1 domain-containing protein</fullName>
    </recommendedName>
</protein>
<evidence type="ECO:0000313" key="1">
    <source>
        <dbReference type="EMBL" id="MBA0686493.1"/>
    </source>
</evidence>
<reference evidence="1 2" key="1">
    <citation type="journal article" date="2019" name="Genome Biol. Evol.">
        <title>Insights into the evolution of the New World diploid cottons (Gossypium, subgenus Houzingenia) based on genome sequencing.</title>
        <authorList>
            <person name="Grover C.E."/>
            <person name="Arick M.A. 2nd"/>
            <person name="Thrash A."/>
            <person name="Conover J.L."/>
            <person name="Sanders W.S."/>
            <person name="Peterson D.G."/>
            <person name="Frelichowski J.E."/>
            <person name="Scheffler J.A."/>
            <person name="Scheffler B.E."/>
            <person name="Wendel J.F."/>
        </authorList>
    </citation>
    <scope>NUCLEOTIDE SEQUENCE [LARGE SCALE GENOMIC DNA]</scope>
    <source>
        <strain evidence="1">185</strain>
        <tissue evidence="1">Leaf</tissue>
    </source>
</reference>
<proteinExistence type="predicted"/>